<name>A0A194WAL5_CYTMA</name>
<dbReference type="Pfam" id="PF13391">
    <property type="entry name" value="HNH_2"/>
    <property type="match status" value="1"/>
</dbReference>
<gene>
    <name evidence="3" type="ORF">VM1G_08916</name>
</gene>
<sequence>MELIPSTASPTSAARPRTYVTSHNSLECCHLIPRAGIREEWFISNGMAQYADEPGHGIKDAANLATMRSDLHSLFDSHRFAIVPKPSTTSTASSSSSFALAMHVLREGSDGIVQLHHNVSIQPSSAATLSRHSLFARFALSIFTLAKGFVESPAPRYLSVTKLDESATKLEWMSGQQFAKYRDQKGDSRNGTKKRSSSQISRDRPADAEAVDE</sequence>
<organism evidence="3 4">
    <name type="scientific">Cytospora mali</name>
    <name type="common">Apple Valsa canker fungus</name>
    <name type="synonym">Valsa mali</name>
    <dbReference type="NCBI Taxonomy" id="578113"/>
    <lineage>
        <taxon>Eukaryota</taxon>
        <taxon>Fungi</taxon>
        <taxon>Dikarya</taxon>
        <taxon>Ascomycota</taxon>
        <taxon>Pezizomycotina</taxon>
        <taxon>Sordariomycetes</taxon>
        <taxon>Sordariomycetidae</taxon>
        <taxon>Diaporthales</taxon>
        <taxon>Cytosporaceae</taxon>
        <taxon>Cytospora</taxon>
    </lineage>
</organism>
<evidence type="ECO:0000256" key="1">
    <source>
        <dbReference type="SAM" id="MobiDB-lite"/>
    </source>
</evidence>
<protein>
    <recommendedName>
        <fullName evidence="2">HNH nuclease domain-containing protein</fullName>
    </recommendedName>
</protein>
<accession>A0A194WAL5</accession>
<reference evidence="3" key="1">
    <citation type="submission" date="2014-12" db="EMBL/GenBank/DDBJ databases">
        <title>Genome Sequence of Valsa Canker Pathogens Uncovers a Specific Adaption of Colonization on Woody Bark.</title>
        <authorList>
            <person name="Yin Z."/>
            <person name="Liu H."/>
            <person name="Gao X."/>
            <person name="Li Z."/>
            <person name="Song N."/>
            <person name="Ke X."/>
            <person name="Dai Q."/>
            <person name="Wu Y."/>
            <person name="Sun Y."/>
            <person name="Xu J.-R."/>
            <person name="Kang Z.K."/>
            <person name="Wang L."/>
            <person name="Huang L."/>
        </authorList>
    </citation>
    <scope>NUCLEOTIDE SEQUENCE [LARGE SCALE GENOMIC DNA]</scope>
    <source>
        <strain evidence="3">03-8</strain>
    </source>
</reference>
<evidence type="ECO:0000313" key="3">
    <source>
        <dbReference type="EMBL" id="KUI73476.1"/>
    </source>
</evidence>
<dbReference type="AlphaFoldDB" id="A0A194WAL5"/>
<feature type="compositionally biased region" description="Basic and acidic residues" evidence="1">
    <location>
        <begin position="181"/>
        <end position="190"/>
    </location>
</feature>
<dbReference type="OrthoDB" id="2142759at2759"/>
<proteinExistence type="predicted"/>
<feature type="region of interest" description="Disordered" evidence="1">
    <location>
        <begin position="181"/>
        <end position="213"/>
    </location>
</feature>
<evidence type="ECO:0000313" key="4">
    <source>
        <dbReference type="Proteomes" id="UP000078559"/>
    </source>
</evidence>
<dbReference type="Proteomes" id="UP000078559">
    <property type="component" value="Chromosome 10"/>
</dbReference>
<keyword evidence="4" id="KW-1185">Reference proteome</keyword>
<dbReference type="InterPro" id="IPR003615">
    <property type="entry name" value="HNH_nuc"/>
</dbReference>
<dbReference type="EMBL" id="CM003107">
    <property type="protein sequence ID" value="KUI73476.1"/>
    <property type="molecule type" value="Genomic_DNA"/>
</dbReference>
<evidence type="ECO:0000259" key="2">
    <source>
        <dbReference type="Pfam" id="PF13391"/>
    </source>
</evidence>
<feature type="domain" description="HNH nuclease" evidence="2">
    <location>
        <begin position="23"/>
        <end position="83"/>
    </location>
</feature>